<dbReference type="OrthoDB" id="1801558at2759"/>
<accession>A0A5N6NVA1</accession>
<dbReference type="Proteomes" id="UP000326396">
    <property type="component" value="Linkage Group LG17"/>
</dbReference>
<comment type="caution">
    <text evidence="1">The sequence shown here is derived from an EMBL/GenBank/DDBJ whole genome shotgun (WGS) entry which is preliminary data.</text>
</comment>
<dbReference type="AlphaFoldDB" id="A0A5N6NVA1"/>
<gene>
    <name evidence="1" type="ORF">E3N88_18165</name>
</gene>
<keyword evidence="2" id="KW-1185">Reference proteome</keyword>
<sequence>MNFGATTEYPYLDYLYTHKYVTPNAQDVNAICNDRSKIVCPSFEKEKQLYVLKRFNGKMEYFRRPQDFSSLPAIDIRNLAKVRFINMDEIESTNRFMNFLKDQCDKYFIVLKPVKGKCYRYKYVLDPVKKDPRFLLMIVRESGDLFILDPMNLLKFGTTDMTVLFQNSIKVVDGYDQKAKPFTKVVALAITNNLYDGTRSFRTTLDLG</sequence>
<proteinExistence type="predicted"/>
<reference evidence="1 2" key="1">
    <citation type="submission" date="2019-05" db="EMBL/GenBank/DDBJ databases">
        <title>Mikania micrantha, genome provides insights into the molecular mechanism of rapid growth.</title>
        <authorList>
            <person name="Liu B."/>
        </authorList>
    </citation>
    <scope>NUCLEOTIDE SEQUENCE [LARGE SCALE GENOMIC DNA]</scope>
    <source>
        <strain evidence="1">NLD-2019</strain>
        <tissue evidence="1">Leaf</tissue>
    </source>
</reference>
<protein>
    <submittedName>
        <fullName evidence="1">Uncharacterized protein</fullName>
    </submittedName>
</protein>
<name>A0A5N6NVA1_9ASTR</name>
<evidence type="ECO:0000313" key="2">
    <source>
        <dbReference type="Proteomes" id="UP000326396"/>
    </source>
</evidence>
<dbReference type="EMBL" id="SZYD01000009">
    <property type="protein sequence ID" value="KAD5318219.1"/>
    <property type="molecule type" value="Genomic_DNA"/>
</dbReference>
<organism evidence="1 2">
    <name type="scientific">Mikania micrantha</name>
    <name type="common">bitter vine</name>
    <dbReference type="NCBI Taxonomy" id="192012"/>
    <lineage>
        <taxon>Eukaryota</taxon>
        <taxon>Viridiplantae</taxon>
        <taxon>Streptophyta</taxon>
        <taxon>Embryophyta</taxon>
        <taxon>Tracheophyta</taxon>
        <taxon>Spermatophyta</taxon>
        <taxon>Magnoliopsida</taxon>
        <taxon>eudicotyledons</taxon>
        <taxon>Gunneridae</taxon>
        <taxon>Pentapetalae</taxon>
        <taxon>asterids</taxon>
        <taxon>campanulids</taxon>
        <taxon>Asterales</taxon>
        <taxon>Asteraceae</taxon>
        <taxon>Asteroideae</taxon>
        <taxon>Heliantheae alliance</taxon>
        <taxon>Eupatorieae</taxon>
        <taxon>Mikania</taxon>
    </lineage>
</organism>
<evidence type="ECO:0000313" key="1">
    <source>
        <dbReference type="EMBL" id="KAD5318219.1"/>
    </source>
</evidence>